<keyword evidence="7" id="KW-0274">FAD</keyword>
<feature type="domain" description="FAD-binding FR-type" evidence="11">
    <location>
        <begin position="215"/>
        <end position="461"/>
    </location>
</feature>
<organism evidence="12 13">
    <name type="scientific">Phytophthora sojae (strain P6497)</name>
    <name type="common">Soybean stem and root rot agent</name>
    <name type="synonym">Phytophthora megasperma f. sp. glycines</name>
    <dbReference type="NCBI Taxonomy" id="1094619"/>
    <lineage>
        <taxon>Eukaryota</taxon>
        <taxon>Sar</taxon>
        <taxon>Stramenopiles</taxon>
        <taxon>Oomycota</taxon>
        <taxon>Peronosporomycetes</taxon>
        <taxon>Peronosporales</taxon>
        <taxon>Peronosporaceae</taxon>
        <taxon>Phytophthora</taxon>
    </lineage>
</organism>
<dbReference type="Pfam" id="PF00175">
    <property type="entry name" value="NAD_binding_1"/>
    <property type="match status" value="1"/>
</dbReference>
<dbReference type="GO" id="GO:0005829">
    <property type="term" value="C:cytosol"/>
    <property type="evidence" value="ECO:0007669"/>
    <property type="project" value="TreeGrafter"/>
</dbReference>
<dbReference type="InterPro" id="IPR017938">
    <property type="entry name" value="Riboflavin_synthase-like_b-brl"/>
</dbReference>
<comment type="cofactor">
    <cofactor evidence="2">
        <name>FAD</name>
        <dbReference type="ChEBI" id="CHEBI:57692"/>
    </cofactor>
</comment>
<dbReference type="Gene3D" id="1.20.990.10">
    <property type="entry name" value="NADPH-cytochrome p450 Reductase, Chain A, domain 3"/>
    <property type="match status" value="1"/>
</dbReference>
<dbReference type="Proteomes" id="UP000002640">
    <property type="component" value="Unassembled WGS sequence"/>
</dbReference>
<feature type="domain" description="Flavodoxin-like" evidence="10">
    <location>
        <begin position="4"/>
        <end position="150"/>
    </location>
</feature>
<dbReference type="SUPFAM" id="SSF52218">
    <property type="entry name" value="Flavoproteins"/>
    <property type="match status" value="1"/>
</dbReference>
<dbReference type="SUPFAM" id="SSF63380">
    <property type="entry name" value="Riboflavin synthase domain-like"/>
    <property type="match status" value="1"/>
</dbReference>
<dbReference type="PROSITE" id="PS51384">
    <property type="entry name" value="FAD_FR"/>
    <property type="match status" value="1"/>
</dbReference>
<dbReference type="InterPro" id="IPR029039">
    <property type="entry name" value="Flavoprotein-like_sf"/>
</dbReference>
<dbReference type="Gene3D" id="2.40.30.10">
    <property type="entry name" value="Translation factors"/>
    <property type="match status" value="1"/>
</dbReference>
<name>G4Z200_PHYSP</name>
<dbReference type="InterPro" id="IPR017927">
    <property type="entry name" value="FAD-bd_FR_type"/>
</dbReference>
<dbReference type="InParanoid" id="G4Z200"/>
<dbReference type="GO" id="GO:0016651">
    <property type="term" value="F:oxidoreductase activity, acting on NAD(P)H"/>
    <property type="evidence" value="ECO:0007669"/>
    <property type="project" value="UniProtKB-ARBA"/>
</dbReference>
<keyword evidence="6" id="KW-0288">FMN</keyword>
<evidence type="ECO:0000256" key="9">
    <source>
        <dbReference type="ARBA" id="ARBA00023002"/>
    </source>
</evidence>
<dbReference type="KEGG" id="psoj:PHYSODRAFT_350602"/>
<dbReference type="PROSITE" id="PS50902">
    <property type="entry name" value="FLAVODOXIN_LIKE"/>
    <property type="match status" value="1"/>
</dbReference>
<dbReference type="PRINTS" id="PR00371">
    <property type="entry name" value="FPNCR"/>
</dbReference>
<keyword evidence="8" id="KW-0521">NADP</keyword>
<dbReference type="FunFam" id="3.40.50.360:FF:000015">
    <property type="entry name" value="NADPH-dependent diflavin oxidoreductase 1"/>
    <property type="match status" value="1"/>
</dbReference>
<dbReference type="GO" id="GO:0005634">
    <property type="term" value="C:nucleus"/>
    <property type="evidence" value="ECO:0007669"/>
    <property type="project" value="UniProtKB-ARBA"/>
</dbReference>
<dbReference type="InterPro" id="IPR001709">
    <property type="entry name" value="Flavoprot_Pyr_Nucl_cyt_Rdtase"/>
</dbReference>
<dbReference type="GO" id="GO:0050660">
    <property type="term" value="F:flavin adenine dinucleotide binding"/>
    <property type="evidence" value="ECO:0007669"/>
    <property type="project" value="TreeGrafter"/>
</dbReference>
<evidence type="ECO:0000256" key="2">
    <source>
        <dbReference type="ARBA" id="ARBA00001974"/>
    </source>
</evidence>
<dbReference type="InterPro" id="IPR001433">
    <property type="entry name" value="OxRdtase_FAD/NAD-bd"/>
</dbReference>
<proteinExistence type="predicted"/>
<evidence type="ECO:0000256" key="7">
    <source>
        <dbReference type="ARBA" id="ARBA00022827"/>
    </source>
</evidence>
<dbReference type="PANTHER" id="PTHR19384:SF10">
    <property type="entry name" value="NADPH-DEPENDENT DIFLAVIN OXIDOREDUCTASE 1"/>
    <property type="match status" value="1"/>
</dbReference>
<dbReference type="PANTHER" id="PTHR19384">
    <property type="entry name" value="NITRIC OXIDE SYNTHASE-RELATED"/>
    <property type="match status" value="1"/>
</dbReference>
<keyword evidence="4" id="KW-0963">Cytoplasm</keyword>
<dbReference type="FunFam" id="3.40.50.80:FF:000030">
    <property type="entry name" value="NADPH-dependent diflavin oxidoreductase 1"/>
    <property type="match status" value="1"/>
</dbReference>
<dbReference type="InterPro" id="IPR003097">
    <property type="entry name" value="CysJ-like_FAD-binding"/>
</dbReference>
<dbReference type="PRINTS" id="PR00369">
    <property type="entry name" value="FLAVODOXIN"/>
</dbReference>
<dbReference type="FunFam" id="1.20.990.10:FF:000021">
    <property type="entry name" value="NADPH-dependent diflavin oxidoreductase 1"/>
    <property type="match status" value="1"/>
</dbReference>
<dbReference type="OMA" id="DIMSIPR"/>
<evidence type="ECO:0000256" key="4">
    <source>
        <dbReference type="ARBA" id="ARBA00022490"/>
    </source>
</evidence>
<evidence type="ECO:0008006" key="14">
    <source>
        <dbReference type="Google" id="ProtNLM"/>
    </source>
</evidence>
<dbReference type="EMBL" id="JH159153">
    <property type="protein sequence ID" value="EGZ20691.1"/>
    <property type="molecule type" value="Genomic_DNA"/>
</dbReference>
<dbReference type="Gene3D" id="3.40.50.360">
    <property type="match status" value="1"/>
</dbReference>
<dbReference type="AlphaFoldDB" id="G4Z200"/>
<reference evidence="12 13" key="1">
    <citation type="journal article" date="2006" name="Science">
        <title>Phytophthora genome sequences uncover evolutionary origins and mechanisms of pathogenesis.</title>
        <authorList>
            <person name="Tyler B.M."/>
            <person name="Tripathy S."/>
            <person name="Zhang X."/>
            <person name="Dehal P."/>
            <person name="Jiang R.H."/>
            <person name="Aerts A."/>
            <person name="Arredondo F.D."/>
            <person name="Baxter L."/>
            <person name="Bensasson D."/>
            <person name="Beynon J.L."/>
            <person name="Chapman J."/>
            <person name="Damasceno C.M."/>
            <person name="Dorrance A.E."/>
            <person name="Dou D."/>
            <person name="Dickerman A.W."/>
            <person name="Dubchak I.L."/>
            <person name="Garbelotto M."/>
            <person name="Gijzen M."/>
            <person name="Gordon S.G."/>
            <person name="Govers F."/>
            <person name="Grunwald N.J."/>
            <person name="Huang W."/>
            <person name="Ivors K.L."/>
            <person name="Jones R.W."/>
            <person name="Kamoun S."/>
            <person name="Krampis K."/>
            <person name="Lamour K.H."/>
            <person name="Lee M.K."/>
            <person name="McDonald W.H."/>
            <person name="Medina M."/>
            <person name="Meijer H.J."/>
            <person name="Nordberg E.K."/>
            <person name="Maclean D.J."/>
            <person name="Ospina-Giraldo M.D."/>
            <person name="Morris P.F."/>
            <person name="Phuntumart V."/>
            <person name="Putnam N.H."/>
            <person name="Rash S."/>
            <person name="Rose J.K."/>
            <person name="Sakihama Y."/>
            <person name="Salamov A.A."/>
            <person name="Savidor A."/>
            <person name="Scheuring C.F."/>
            <person name="Smith B.M."/>
            <person name="Sobral B.W."/>
            <person name="Terry A."/>
            <person name="Torto-Alalibo T.A."/>
            <person name="Win J."/>
            <person name="Xu Z."/>
            <person name="Zhang H."/>
            <person name="Grigoriev I.V."/>
            <person name="Rokhsar D.S."/>
            <person name="Boore J.L."/>
        </authorList>
    </citation>
    <scope>NUCLEOTIDE SEQUENCE [LARGE SCALE GENOMIC DNA]</scope>
    <source>
        <strain evidence="12 13">P6497</strain>
    </source>
</reference>
<keyword evidence="9" id="KW-0560">Oxidoreductase</keyword>
<dbReference type="InterPro" id="IPR023173">
    <property type="entry name" value="NADPH_Cyt_P450_Rdtase_alpha"/>
</dbReference>
<evidence type="ECO:0000259" key="10">
    <source>
        <dbReference type="PROSITE" id="PS50902"/>
    </source>
</evidence>
<comment type="subcellular location">
    <subcellularLocation>
        <location evidence="3">Cytoplasm</location>
    </subcellularLocation>
</comment>
<dbReference type="GeneID" id="20649146"/>
<dbReference type="RefSeq" id="XP_009523408.1">
    <property type="nucleotide sequence ID" value="XM_009525113.1"/>
</dbReference>
<evidence type="ECO:0000313" key="12">
    <source>
        <dbReference type="EMBL" id="EGZ20691.1"/>
    </source>
</evidence>
<dbReference type="SMR" id="G4Z200"/>
<dbReference type="InterPro" id="IPR039261">
    <property type="entry name" value="FNR_nucleotide-bd"/>
</dbReference>
<evidence type="ECO:0000256" key="5">
    <source>
        <dbReference type="ARBA" id="ARBA00022630"/>
    </source>
</evidence>
<dbReference type="Pfam" id="PF00667">
    <property type="entry name" value="FAD_binding_1"/>
    <property type="match status" value="1"/>
</dbReference>
<comment type="cofactor">
    <cofactor evidence="1">
        <name>FMN</name>
        <dbReference type="ChEBI" id="CHEBI:58210"/>
    </cofactor>
</comment>
<dbReference type="InterPro" id="IPR008254">
    <property type="entry name" value="Flavodoxin/NO_synth"/>
</dbReference>
<dbReference type="Gene3D" id="3.40.50.80">
    <property type="entry name" value="Nucleotide-binding domain of ferredoxin-NADP reductase (FNR) module"/>
    <property type="match status" value="1"/>
</dbReference>
<evidence type="ECO:0000259" key="11">
    <source>
        <dbReference type="PROSITE" id="PS51384"/>
    </source>
</evidence>
<protein>
    <recommendedName>
        <fullName evidence="14">NADPH-dependent FMN and FAD-containing oxidoreductase</fullName>
    </recommendedName>
</protein>
<accession>G4Z200</accession>
<dbReference type="SUPFAM" id="SSF52343">
    <property type="entry name" value="Ferredoxin reductase-like, C-terminal NADP-linked domain"/>
    <property type="match status" value="1"/>
</dbReference>
<dbReference type="GO" id="GO:0010181">
    <property type="term" value="F:FMN binding"/>
    <property type="evidence" value="ECO:0007669"/>
    <property type="project" value="InterPro"/>
</dbReference>
<evidence type="ECO:0000256" key="8">
    <source>
        <dbReference type="ARBA" id="ARBA00022857"/>
    </source>
</evidence>
<evidence type="ECO:0000256" key="3">
    <source>
        <dbReference type="ARBA" id="ARBA00004496"/>
    </source>
</evidence>
<gene>
    <name evidence="12" type="ORF">PHYSODRAFT_350602</name>
</gene>
<evidence type="ECO:0000256" key="6">
    <source>
        <dbReference type="ARBA" id="ARBA00022643"/>
    </source>
</evidence>
<keyword evidence="5" id="KW-0285">Flavoprotein</keyword>
<evidence type="ECO:0000313" key="13">
    <source>
        <dbReference type="Proteomes" id="UP000002640"/>
    </source>
</evidence>
<keyword evidence="13" id="KW-1185">Reference proteome</keyword>
<dbReference type="Pfam" id="PF00258">
    <property type="entry name" value="Flavodoxin_1"/>
    <property type="match status" value="1"/>
</dbReference>
<dbReference type="InterPro" id="IPR001094">
    <property type="entry name" value="Flavdoxin-like"/>
</dbReference>
<dbReference type="STRING" id="1094619.G4Z200"/>
<evidence type="ECO:0000256" key="1">
    <source>
        <dbReference type="ARBA" id="ARBA00001917"/>
    </source>
</evidence>
<sequence>MPRLLVLYGSETGTAQDVAEFVQQRAFNRQLLDTQVAAMDAFPVAQLLPQCSTVVFVVSTTGDGEAPENMRSAWRSLLRKTLGPQWLAGVRVAVFGLGDSSYAKYNAVARRLQARLLQLGASELIDRGLGDDQHAYCYFGALNPWLEKLWAAVLQLHPLPEGVAIDDSPKPIEPRYSVVVHGAGDSEAEAARKLTPRTDESNFYAPPRTAVGVEKGIYLAPVVVNKRITAEDWEQDVRHLEFDISSGGGGGSSVGGAADAPFRAGDITVVYPENVAGVDDMLKYVKMDGDTVISIKAADGAKQFDLPSPVTVRDVFAKYLAILEIPRRSFFERLSLFAANEEEKEKLEELASAEGVDLLYDYCIREKKTYAEVLTDFPSVTVPLTILLQLIPRQQPRSYSISSSALLHPGRVHLTVAIVDFLTPYKRRRNGICSSFFTSLDPSKEQKRVPMWIKKGLFEPPSLDRDVLLIGPGTGLASMRAMVQERQFLRKQSEGNAPGTTYLYFGCRHESKDFLYGDELRRLVTSGDLTELHTAFSRDQDHKIYVQTRLAENKEAIFDFVMNGEGCIYIAGSAKRMPNDVYEVLRDILRSVGKLPLPTAEKVMKALARKKRYVVESWS</sequence>